<dbReference type="OrthoDB" id="2135488at2759"/>
<keyword evidence="4" id="KW-1185">Reference proteome</keyword>
<dbReference type="InterPro" id="IPR032466">
    <property type="entry name" value="Metal_Hydrolase"/>
</dbReference>
<evidence type="ECO:0000259" key="2">
    <source>
        <dbReference type="Pfam" id="PF04909"/>
    </source>
</evidence>
<dbReference type="InterPro" id="IPR006680">
    <property type="entry name" value="Amidohydro-rel"/>
</dbReference>
<accession>A0A5J5EST0</accession>
<evidence type="ECO:0000313" key="3">
    <source>
        <dbReference type="EMBL" id="KAA8902908.1"/>
    </source>
</evidence>
<dbReference type="GO" id="GO:0016787">
    <property type="term" value="F:hydrolase activity"/>
    <property type="evidence" value="ECO:0007669"/>
    <property type="project" value="UniProtKB-KW"/>
</dbReference>
<dbReference type="PANTHER" id="PTHR43569">
    <property type="entry name" value="AMIDOHYDROLASE"/>
    <property type="match status" value="1"/>
</dbReference>
<comment type="similarity">
    <text evidence="1">Belongs to the metallo-dependent hydrolases superfamily.</text>
</comment>
<dbReference type="SUPFAM" id="SSF51556">
    <property type="entry name" value="Metallo-dependent hydrolases"/>
    <property type="match status" value="1"/>
</dbReference>
<dbReference type="EMBL" id="VXIS01000125">
    <property type="protein sequence ID" value="KAA8902908.1"/>
    <property type="molecule type" value="Genomic_DNA"/>
</dbReference>
<reference evidence="3 4" key="1">
    <citation type="submission" date="2019-09" db="EMBL/GenBank/DDBJ databases">
        <title>Draft genome of the ectomycorrhizal ascomycete Sphaerosporella brunnea.</title>
        <authorList>
            <consortium name="DOE Joint Genome Institute"/>
            <person name="Benucci G.M."/>
            <person name="Marozzi G."/>
            <person name="Antonielli L."/>
            <person name="Sanchez S."/>
            <person name="Marco P."/>
            <person name="Wang X."/>
            <person name="Falini L.B."/>
            <person name="Barry K."/>
            <person name="Haridas S."/>
            <person name="Lipzen A."/>
            <person name="Labutti K."/>
            <person name="Grigoriev I.V."/>
            <person name="Murat C."/>
            <person name="Martin F."/>
            <person name="Albertini E."/>
            <person name="Donnini D."/>
            <person name="Bonito G."/>
        </authorList>
    </citation>
    <scope>NUCLEOTIDE SEQUENCE [LARGE SCALE GENOMIC DNA]</scope>
    <source>
        <strain evidence="3 4">Sb_GMNB300</strain>
    </source>
</reference>
<dbReference type="InterPro" id="IPR052350">
    <property type="entry name" value="Metallo-dep_Lactonases"/>
</dbReference>
<sequence>MPRLIDSHTHHYLASHLGELSWMTASSPLNGQFSPAELSAASAASPPDGYIFVETDRAYPSLQNLQYPLNEISFALSLRRQPGLRLVGMVPFAPVPLGREEMEAWWAAAKALGAEGEVEEMVKGVRYLVQDKPAGTMAGMVEGVRWALERGLAFDLGVDFHRRGREQLVEAVAMLEKVFEGGEERGWVVLDHLGKPNLTSPAHWDGSFSTWSGALAEIAAFPRVAVKFSGVFSELDKEVDDVVERVFPWVKEVFGHFGAERVMWGSDWPVCEIGHGEMKGKERQQEAWAAWKEVSEKLLEKLVEEGVITEAQMADVWGEVAARVYGL</sequence>
<dbReference type="AlphaFoldDB" id="A0A5J5EST0"/>
<dbReference type="Gene3D" id="3.20.20.140">
    <property type="entry name" value="Metal-dependent hydrolases"/>
    <property type="match status" value="1"/>
</dbReference>
<organism evidence="3 4">
    <name type="scientific">Sphaerosporella brunnea</name>
    <dbReference type="NCBI Taxonomy" id="1250544"/>
    <lineage>
        <taxon>Eukaryota</taxon>
        <taxon>Fungi</taxon>
        <taxon>Dikarya</taxon>
        <taxon>Ascomycota</taxon>
        <taxon>Pezizomycotina</taxon>
        <taxon>Pezizomycetes</taxon>
        <taxon>Pezizales</taxon>
        <taxon>Pyronemataceae</taxon>
        <taxon>Sphaerosporella</taxon>
    </lineage>
</organism>
<dbReference type="PANTHER" id="PTHR43569:SF2">
    <property type="entry name" value="AMIDOHYDROLASE-RELATED DOMAIN-CONTAINING PROTEIN"/>
    <property type="match status" value="1"/>
</dbReference>
<gene>
    <name evidence="3" type="ORF">FN846DRAFT_908340</name>
</gene>
<evidence type="ECO:0000256" key="1">
    <source>
        <dbReference type="ARBA" id="ARBA00038310"/>
    </source>
</evidence>
<dbReference type="Proteomes" id="UP000326924">
    <property type="component" value="Unassembled WGS sequence"/>
</dbReference>
<feature type="domain" description="Amidohydrolase-related" evidence="2">
    <location>
        <begin position="5"/>
        <end position="327"/>
    </location>
</feature>
<name>A0A5J5EST0_9PEZI</name>
<evidence type="ECO:0000313" key="4">
    <source>
        <dbReference type="Proteomes" id="UP000326924"/>
    </source>
</evidence>
<comment type="caution">
    <text evidence="3">The sequence shown here is derived from an EMBL/GenBank/DDBJ whole genome shotgun (WGS) entry which is preliminary data.</text>
</comment>
<protein>
    <submittedName>
        <fullName evidence="3">Amidohydrolase family protein</fullName>
    </submittedName>
</protein>
<keyword evidence="3" id="KW-0378">Hydrolase</keyword>
<dbReference type="InParanoid" id="A0A5J5EST0"/>
<dbReference type="Pfam" id="PF04909">
    <property type="entry name" value="Amidohydro_2"/>
    <property type="match status" value="1"/>
</dbReference>
<proteinExistence type="inferred from homology"/>